<dbReference type="InterPro" id="IPR043504">
    <property type="entry name" value="Peptidase_S1_PA_chymotrypsin"/>
</dbReference>
<dbReference type="Gene3D" id="2.40.10.10">
    <property type="entry name" value="Trypsin-like serine proteases"/>
    <property type="match status" value="1"/>
</dbReference>
<evidence type="ECO:0008006" key="3">
    <source>
        <dbReference type="Google" id="ProtNLM"/>
    </source>
</evidence>
<dbReference type="AlphaFoldDB" id="A0A397VQ14"/>
<accession>A0A397VQ14</accession>
<organism evidence="1 2">
    <name type="scientific">Gigaspora rosea</name>
    <dbReference type="NCBI Taxonomy" id="44941"/>
    <lineage>
        <taxon>Eukaryota</taxon>
        <taxon>Fungi</taxon>
        <taxon>Fungi incertae sedis</taxon>
        <taxon>Mucoromycota</taxon>
        <taxon>Glomeromycotina</taxon>
        <taxon>Glomeromycetes</taxon>
        <taxon>Diversisporales</taxon>
        <taxon>Gigasporaceae</taxon>
        <taxon>Gigaspora</taxon>
    </lineage>
</organism>
<protein>
    <recommendedName>
        <fullName evidence="3">Peptidase S1 domain-containing protein</fullName>
    </recommendedName>
</protein>
<keyword evidence="2" id="KW-1185">Reference proteome</keyword>
<comment type="caution">
    <text evidence="1">The sequence shown here is derived from an EMBL/GenBank/DDBJ whole genome shotgun (WGS) entry which is preliminary data.</text>
</comment>
<dbReference type="InterPro" id="IPR009003">
    <property type="entry name" value="Peptidase_S1_PA"/>
</dbReference>
<sequence length="165" mass="18229">METYDFEPIDRGYVVVNTRNTDLFIFPSIINSDNRTYRELFIVGQKVLSENDIGSTICKSGYRTHVTCGTLIGIHDTFTIGGKTYKSVLEAELFSAEGDSGCPVFQYAIDDDGVVRKYVNVVGLLLAGNSTSNITLFHPVDKILVDEDHGIELTLLTVSNVGKIR</sequence>
<evidence type="ECO:0000313" key="2">
    <source>
        <dbReference type="Proteomes" id="UP000266673"/>
    </source>
</evidence>
<reference evidence="1 2" key="1">
    <citation type="submission" date="2018-06" db="EMBL/GenBank/DDBJ databases">
        <title>Comparative genomics reveals the genomic features of Rhizophagus irregularis, R. cerebriforme, R. diaphanum and Gigaspora rosea, and their symbiotic lifestyle signature.</title>
        <authorList>
            <person name="Morin E."/>
            <person name="San Clemente H."/>
            <person name="Chen E.C.H."/>
            <person name="De La Providencia I."/>
            <person name="Hainaut M."/>
            <person name="Kuo A."/>
            <person name="Kohler A."/>
            <person name="Murat C."/>
            <person name="Tang N."/>
            <person name="Roy S."/>
            <person name="Loubradou J."/>
            <person name="Henrissat B."/>
            <person name="Grigoriev I.V."/>
            <person name="Corradi N."/>
            <person name="Roux C."/>
            <person name="Martin F.M."/>
        </authorList>
    </citation>
    <scope>NUCLEOTIDE SEQUENCE [LARGE SCALE GENOMIC DNA]</scope>
    <source>
        <strain evidence="1 2">DAOM 194757</strain>
    </source>
</reference>
<dbReference type="Proteomes" id="UP000266673">
    <property type="component" value="Unassembled WGS sequence"/>
</dbReference>
<evidence type="ECO:0000313" key="1">
    <source>
        <dbReference type="EMBL" id="RIB23367.1"/>
    </source>
</evidence>
<dbReference type="EMBL" id="QKWP01000265">
    <property type="protein sequence ID" value="RIB23367.1"/>
    <property type="molecule type" value="Genomic_DNA"/>
</dbReference>
<name>A0A397VQ14_9GLOM</name>
<dbReference type="SUPFAM" id="SSF50494">
    <property type="entry name" value="Trypsin-like serine proteases"/>
    <property type="match status" value="1"/>
</dbReference>
<proteinExistence type="predicted"/>
<dbReference type="OrthoDB" id="2345133at2759"/>
<gene>
    <name evidence="1" type="ORF">C2G38_2290765</name>
</gene>